<dbReference type="PANTHER" id="PTHR43065">
    <property type="entry name" value="SENSOR HISTIDINE KINASE"/>
    <property type="match status" value="1"/>
</dbReference>
<feature type="transmembrane region" description="Helical" evidence="5">
    <location>
        <begin position="91"/>
        <end position="111"/>
    </location>
</feature>
<keyword evidence="7" id="KW-0418">Kinase</keyword>
<dbReference type="SUPFAM" id="SSF55874">
    <property type="entry name" value="ATPase domain of HSP90 chaperone/DNA topoisomerase II/histidine kinase"/>
    <property type="match status" value="1"/>
</dbReference>
<dbReference type="PROSITE" id="PS50109">
    <property type="entry name" value="HIS_KIN"/>
    <property type="match status" value="1"/>
</dbReference>
<dbReference type="KEGG" id="pbh:AAW51_1048"/>
<dbReference type="SUPFAM" id="SSF55785">
    <property type="entry name" value="PYP-like sensor domain (PAS domain)"/>
    <property type="match status" value="1"/>
</dbReference>
<evidence type="ECO:0000256" key="2">
    <source>
        <dbReference type="ARBA" id="ARBA00012438"/>
    </source>
</evidence>
<dbReference type="InterPro" id="IPR003661">
    <property type="entry name" value="HisK_dim/P_dom"/>
</dbReference>
<evidence type="ECO:0000256" key="1">
    <source>
        <dbReference type="ARBA" id="ARBA00000085"/>
    </source>
</evidence>
<feature type="transmembrane region" description="Helical" evidence="5">
    <location>
        <begin position="117"/>
        <end position="138"/>
    </location>
</feature>
<dbReference type="PANTHER" id="PTHR43065:SF52">
    <property type="entry name" value="SENSOR PROTEIN KINASE PILS"/>
    <property type="match status" value="1"/>
</dbReference>
<keyword evidence="5" id="KW-1133">Transmembrane helix</keyword>
<sequence>MSRRPTKARKTDNRRTAHPSEGNAQAAESWFAALGVAPDTGFGDDRGEGKESRYTGWTPPSGSDSRFLSRQARRLLGATLPSFQRIYRTFLGARAAVGLLLLATQFASLLSSNSGRAVWPVAIYIGYAVAAFATWWLARSRPEVDETLPSNRLLRRQWMASIGADLIVFGTLHLLTSNANINFVPLLVLPVLMAGVLTPRLSALAVAAAVTLLLLGEAWLNALHGGQVTVLMTQAGLVGTGFFVVTILAGELAGRLAREELAARGSMELARQQAQLNRLVIEEMQDGVLVVDRRGRVRAANPAARRLIADEGLVRPAPFHLHSHPVWAPLAQAAQRAFVEAKWPAAGRELTLQFASGQNRALRVRMRFTKRRQPDHSEELCVILLEDLRDVQARMRQEKLAAMGRISAGIAHEIRNPLSAIAQANGLMSEDATTPAQRQLTQMVADNVERLKRIIDDVMEVAPGGPPTQADVVDITELVGATCAEWARTARLALDERSALRLMLPSQPLGAAFDPEHLRRVLVNLLDNGYRHASGTPGCVEVRLTAESQILTLSVASDGAPIPPDVERYLFEPFFSTRSRGTGLGLYICKELCERYGATIDYRLRGTQHVARNEFFVVMRLEPLRAAEAPLASLNLAR</sequence>
<feature type="region of interest" description="Disordered" evidence="4">
    <location>
        <begin position="36"/>
        <end position="64"/>
    </location>
</feature>
<dbReference type="Proteomes" id="UP000035352">
    <property type="component" value="Chromosome"/>
</dbReference>
<gene>
    <name evidence="7" type="primary">pilS</name>
    <name evidence="7" type="ORF">AAW51_1048</name>
</gene>
<feature type="region of interest" description="Disordered" evidence="4">
    <location>
        <begin position="1"/>
        <end position="24"/>
    </location>
</feature>
<dbReference type="Gene3D" id="3.30.450.20">
    <property type="entry name" value="PAS domain"/>
    <property type="match status" value="1"/>
</dbReference>
<feature type="transmembrane region" description="Helical" evidence="5">
    <location>
        <begin position="228"/>
        <end position="249"/>
    </location>
</feature>
<dbReference type="EMBL" id="CP011371">
    <property type="protein sequence ID" value="AKJ27739.1"/>
    <property type="molecule type" value="Genomic_DNA"/>
</dbReference>
<dbReference type="CDD" id="cd00082">
    <property type="entry name" value="HisKA"/>
    <property type="match status" value="1"/>
</dbReference>
<keyword evidence="7" id="KW-0808">Transferase</keyword>
<dbReference type="PATRIC" id="fig|413882.6.peg.1105"/>
<evidence type="ECO:0000313" key="7">
    <source>
        <dbReference type="EMBL" id="AKJ27739.1"/>
    </source>
</evidence>
<evidence type="ECO:0000256" key="3">
    <source>
        <dbReference type="ARBA" id="ARBA00022553"/>
    </source>
</evidence>
<dbReference type="AlphaFoldDB" id="A0A0G3BE85"/>
<dbReference type="Gene3D" id="3.30.565.10">
    <property type="entry name" value="Histidine kinase-like ATPase, C-terminal domain"/>
    <property type="match status" value="1"/>
</dbReference>
<dbReference type="Pfam" id="PF25323">
    <property type="entry name" value="6TM_PilS"/>
    <property type="match status" value="1"/>
</dbReference>
<dbReference type="EC" id="2.7.13.3" evidence="2"/>
<evidence type="ECO:0000259" key="6">
    <source>
        <dbReference type="PROSITE" id="PS50109"/>
    </source>
</evidence>
<evidence type="ECO:0000313" key="8">
    <source>
        <dbReference type="Proteomes" id="UP000035352"/>
    </source>
</evidence>
<feature type="domain" description="Histidine kinase" evidence="6">
    <location>
        <begin position="409"/>
        <end position="602"/>
    </location>
</feature>
<proteinExistence type="predicted"/>
<dbReference type="Pfam" id="PF13188">
    <property type="entry name" value="PAS_8"/>
    <property type="match status" value="1"/>
</dbReference>
<reference evidence="7 8" key="1">
    <citation type="submission" date="2015-05" db="EMBL/GenBank/DDBJ databases">
        <authorList>
            <person name="Tang B."/>
            <person name="Yu Y."/>
        </authorList>
    </citation>
    <scope>NUCLEOTIDE SEQUENCE [LARGE SCALE GENOMIC DNA]</scope>
    <source>
        <strain evidence="7 8">DSM 7029</strain>
    </source>
</reference>
<feature type="transmembrane region" description="Helical" evidence="5">
    <location>
        <begin position="158"/>
        <end position="175"/>
    </location>
</feature>
<evidence type="ECO:0000256" key="4">
    <source>
        <dbReference type="SAM" id="MobiDB-lite"/>
    </source>
</evidence>
<organism evidence="7 8">
    <name type="scientific">Caldimonas brevitalea</name>
    <dbReference type="NCBI Taxonomy" id="413882"/>
    <lineage>
        <taxon>Bacteria</taxon>
        <taxon>Pseudomonadati</taxon>
        <taxon>Pseudomonadota</taxon>
        <taxon>Betaproteobacteria</taxon>
        <taxon>Burkholderiales</taxon>
        <taxon>Sphaerotilaceae</taxon>
        <taxon>Caldimonas</taxon>
    </lineage>
</organism>
<dbReference type="GO" id="GO:0000155">
    <property type="term" value="F:phosphorelay sensor kinase activity"/>
    <property type="evidence" value="ECO:0007669"/>
    <property type="project" value="InterPro"/>
</dbReference>
<feature type="compositionally biased region" description="Basic and acidic residues" evidence="4">
    <location>
        <begin position="43"/>
        <end position="53"/>
    </location>
</feature>
<feature type="transmembrane region" description="Helical" evidence="5">
    <location>
        <begin position="204"/>
        <end position="222"/>
    </location>
</feature>
<evidence type="ECO:0000256" key="5">
    <source>
        <dbReference type="SAM" id="Phobius"/>
    </source>
</evidence>
<keyword evidence="3" id="KW-0597">Phosphoprotein</keyword>
<dbReference type="SUPFAM" id="SSF47384">
    <property type="entry name" value="Homodimeric domain of signal transducing histidine kinase"/>
    <property type="match status" value="1"/>
</dbReference>
<dbReference type="InterPro" id="IPR035965">
    <property type="entry name" value="PAS-like_dom_sf"/>
</dbReference>
<comment type="catalytic activity">
    <reaction evidence="1">
        <text>ATP + protein L-histidine = ADP + protein N-phospho-L-histidine.</text>
        <dbReference type="EC" id="2.7.13.3"/>
    </reaction>
</comment>
<dbReference type="SMART" id="SM00388">
    <property type="entry name" value="HisKA"/>
    <property type="match status" value="1"/>
</dbReference>
<dbReference type="SMART" id="SM00387">
    <property type="entry name" value="HATPase_c"/>
    <property type="match status" value="1"/>
</dbReference>
<keyword evidence="5" id="KW-0472">Membrane</keyword>
<dbReference type="STRING" id="413882.AAW51_1048"/>
<dbReference type="InterPro" id="IPR036890">
    <property type="entry name" value="HATPase_C_sf"/>
</dbReference>
<dbReference type="PRINTS" id="PR00344">
    <property type="entry name" value="BCTRLSENSOR"/>
</dbReference>
<dbReference type="Pfam" id="PF00512">
    <property type="entry name" value="HisKA"/>
    <property type="match status" value="1"/>
</dbReference>
<protein>
    <recommendedName>
        <fullName evidence="2">histidine kinase</fullName>
        <ecNumber evidence="2">2.7.13.3</ecNumber>
    </recommendedName>
</protein>
<keyword evidence="5" id="KW-0812">Transmembrane</keyword>
<name>A0A0G3BE85_9BURK</name>
<dbReference type="Gene3D" id="1.10.287.130">
    <property type="match status" value="1"/>
</dbReference>
<dbReference type="InterPro" id="IPR036097">
    <property type="entry name" value="HisK_dim/P_sf"/>
</dbReference>
<dbReference type="RefSeq" id="WP_053013358.1">
    <property type="nucleotide sequence ID" value="NZ_CP011371.1"/>
</dbReference>
<dbReference type="OrthoDB" id="9815750at2"/>
<keyword evidence="8" id="KW-1185">Reference proteome</keyword>
<accession>A0A0G3BE85</accession>
<dbReference type="Pfam" id="PF02518">
    <property type="entry name" value="HATPase_c"/>
    <property type="match status" value="1"/>
</dbReference>
<dbReference type="InterPro" id="IPR000014">
    <property type="entry name" value="PAS"/>
</dbReference>
<dbReference type="InterPro" id="IPR004358">
    <property type="entry name" value="Sig_transdc_His_kin-like_C"/>
</dbReference>
<dbReference type="InterPro" id="IPR003594">
    <property type="entry name" value="HATPase_dom"/>
</dbReference>
<dbReference type="InterPro" id="IPR005467">
    <property type="entry name" value="His_kinase_dom"/>
</dbReference>